<evidence type="ECO:0000256" key="4">
    <source>
        <dbReference type="ARBA" id="ARBA00022692"/>
    </source>
</evidence>
<feature type="transmembrane region" description="Helical" evidence="7">
    <location>
        <begin position="321"/>
        <end position="340"/>
    </location>
</feature>
<keyword evidence="5 7" id="KW-1133">Transmembrane helix</keyword>
<dbReference type="AlphaFoldDB" id="A0A2S2FEL7"/>
<dbReference type="SUPFAM" id="SSF161098">
    <property type="entry name" value="MetI-like"/>
    <property type="match status" value="1"/>
</dbReference>
<name>A0A2S2FEL7_9GAMM</name>
<sequence>MGTYILKRLLLIIPTLFFILLINFVVVQLAPGGPVEQAVQQAESFQGMGNAAMGAEVASNSNQASQYQGARGLSDEMVEKIKAQYGFDKSAPERFWMMLKGYLHFDFGTSFFKDKPVTQLLWEKMPVTVSLGLWSTLLIYLVSIPLGIKKAKQHGMIFDKSTSLLLAVGYAVPSFVFAVLLIVFFAGGSYFQWFPLQGLVSDDFHSLSLFGKIKDYFWHMTLPLIAIVLGGFAGLTYLTKYSFMEELNKQYVIAARAKGLNENRVLYGHVFRNAMLIVIAGLPEALVGIFFVGNLFIEIIFNLDGLGLLGFEAITQRDYPVIFGTLFLFTLLGLVLRLISDVLYQIIDPRINFESRGAK</sequence>
<evidence type="ECO:0000256" key="3">
    <source>
        <dbReference type="ARBA" id="ARBA00022475"/>
    </source>
</evidence>
<gene>
    <name evidence="9" type="primary">yejB</name>
    <name evidence="9" type="ORF">DJ533_12970</name>
</gene>
<feature type="transmembrane region" description="Helical" evidence="7">
    <location>
        <begin position="125"/>
        <end position="143"/>
    </location>
</feature>
<dbReference type="PANTHER" id="PTHR30465:SF66">
    <property type="entry name" value="INNER MEMBRANE ABC TRANSPORTER PERMEASE PROTEIN YEJB"/>
    <property type="match status" value="1"/>
</dbReference>
<accession>A0A2S2FEL7</accession>
<keyword evidence="2 7" id="KW-0813">Transport</keyword>
<dbReference type="GO" id="GO:0042884">
    <property type="term" value="P:microcin transport"/>
    <property type="evidence" value="ECO:0007669"/>
    <property type="project" value="TreeGrafter"/>
</dbReference>
<evidence type="ECO:0000256" key="1">
    <source>
        <dbReference type="ARBA" id="ARBA00004651"/>
    </source>
</evidence>
<feature type="domain" description="ABC transmembrane type-1" evidence="8">
    <location>
        <begin position="125"/>
        <end position="340"/>
    </location>
</feature>
<evidence type="ECO:0000313" key="9">
    <source>
        <dbReference type="EMBL" id="AWL29421.1"/>
    </source>
</evidence>
<dbReference type="KEGG" id="adv:DJ533_12970"/>
<feature type="transmembrane region" description="Helical" evidence="7">
    <location>
        <begin position="9"/>
        <end position="30"/>
    </location>
</feature>
<evidence type="ECO:0000256" key="6">
    <source>
        <dbReference type="ARBA" id="ARBA00023136"/>
    </source>
</evidence>
<dbReference type="PANTHER" id="PTHR30465">
    <property type="entry name" value="INNER MEMBRANE ABC TRANSPORTER"/>
    <property type="match status" value="1"/>
</dbReference>
<proteinExistence type="inferred from homology"/>
<dbReference type="CDD" id="cd06261">
    <property type="entry name" value="TM_PBP2"/>
    <property type="match status" value="1"/>
</dbReference>
<dbReference type="Pfam" id="PF00528">
    <property type="entry name" value="BPD_transp_1"/>
    <property type="match status" value="1"/>
</dbReference>
<dbReference type="GO" id="GO:0005886">
    <property type="term" value="C:plasma membrane"/>
    <property type="evidence" value="ECO:0007669"/>
    <property type="project" value="UniProtKB-SubCell"/>
</dbReference>
<keyword evidence="4 7" id="KW-0812">Transmembrane</keyword>
<evidence type="ECO:0000256" key="5">
    <source>
        <dbReference type="ARBA" id="ARBA00022989"/>
    </source>
</evidence>
<evidence type="ECO:0000259" key="8">
    <source>
        <dbReference type="PROSITE" id="PS50928"/>
    </source>
</evidence>
<dbReference type="STRING" id="1871111.GCA_001704615_01910"/>
<dbReference type="PROSITE" id="PS50928">
    <property type="entry name" value="ABC_TM1"/>
    <property type="match status" value="1"/>
</dbReference>
<reference evidence="9" key="1">
    <citation type="submission" date="2019-08" db="EMBL/GenBank/DDBJ databases">
        <title>The complete genome of Acinetobacter defluvii strain WCHAD010030.</title>
        <authorList>
            <person name="Hu Y."/>
            <person name="Qin J."/>
            <person name="Feng Y."/>
            <person name="Zong Z."/>
        </authorList>
    </citation>
    <scope>NUCLEOTIDE SEQUENCE</scope>
    <source>
        <strain evidence="9">WCHA30</strain>
    </source>
</reference>
<protein>
    <submittedName>
        <fullName evidence="9">Microcin C ABC transporter permease YejB</fullName>
    </submittedName>
</protein>
<feature type="transmembrane region" description="Helical" evidence="7">
    <location>
        <begin position="274"/>
        <end position="301"/>
    </location>
</feature>
<evidence type="ECO:0000256" key="2">
    <source>
        <dbReference type="ARBA" id="ARBA00022448"/>
    </source>
</evidence>
<keyword evidence="10" id="KW-1185">Reference proteome</keyword>
<evidence type="ECO:0000313" key="10">
    <source>
        <dbReference type="Proteomes" id="UP000245977"/>
    </source>
</evidence>
<dbReference type="EMBL" id="CP029397">
    <property type="protein sequence ID" value="AWL29421.1"/>
    <property type="molecule type" value="Genomic_DNA"/>
</dbReference>
<comment type="subcellular location">
    <subcellularLocation>
        <location evidence="1 7">Cell membrane</location>
        <topology evidence="1 7">Multi-pass membrane protein</topology>
    </subcellularLocation>
</comment>
<comment type="similarity">
    <text evidence="7">Belongs to the binding-protein-dependent transport system permease family.</text>
</comment>
<keyword evidence="3" id="KW-1003">Cell membrane</keyword>
<dbReference type="NCBIfam" id="NF011712">
    <property type="entry name" value="PRK15133.1"/>
    <property type="match status" value="1"/>
</dbReference>
<dbReference type="InterPro" id="IPR035906">
    <property type="entry name" value="MetI-like_sf"/>
</dbReference>
<dbReference type="Proteomes" id="UP000245977">
    <property type="component" value="Chromosome"/>
</dbReference>
<dbReference type="Gene3D" id="1.10.3720.10">
    <property type="entry name" value="MetI-like"/>
    <property type="match status" value="1"/>
</dbReference>
<dbReference type="InterPro" id="IPR000515">
    <property type="entry name" value="MetI-like"/>
</dbReference>
<keyword evidence="6 7" id="KW-0472">Membrane</keyword>
<dbReference type="OrthoDB" id="9805855at2"/>
<feature type="transmembrane region" description="Helical" evidence="7">
    <location>
        <begin position="164"/>
        <end position="186"/>
    </location>
</feature>
<dbReference type="GO" id="GO:0055085">
    <property type="term" value="P:transmembrane transport"/>
    <property type="evidence" value="ECO:0007669"/>
    <property type="project" value="InterPro"/>
</dbReference>
<organism evidence="9 10">
    <name type="scientific">Acinetobacter defluvii</name>
    <dbReference type="NCBI Taxonomy" id="1871111"/>
    <lineage>
        <taxon>Bacteria</taxon>
        <taxon>Pseudomonadati</taxon>
        <taxon>Pseudomonadota</taxon>
        <taxon>Gammaproteobacteria</taxon>
        <taxon>Moraxellales</taxon>
        <taxon>Moraxellaceae</taxon>
        <taxon>Acinetobacter</taxon>
    </lineage>
</organism>
<evidence type="ECO:0000256" key="7">
    <source>
        <dbReference type="RuleBase" id="RU363032"/>
    </source>
</evidence>
<feature type="transmembrane region" description="Helical" evidence="7">
    <location>
        <begin position="216"/>
        <end position="239"/>
    </location>
</feature>
<dbReference type="RefSeq" id="WP_065995334.1">
    <property type="nucleotide sequence ID" value="NZ_CP029397.2"/>
</dbReference>